<dbReference type="CDD" id="cd01647">
    <property type="entry name" value="RT_LTR"/>
    <property type="match status" value="1"/>
</dbReference>
<dbReference type="InterPro" id="IPR000477">
    <property type="entry name" value="RT_dom"/>
</dbReference>
<dbReference type="PANTHER" id="PTHR24559:SF444">
    <property type="entry name" value="REVERSE TRANSCRIPTASE DOMAIN-CONTAINING PROTEIN"/>
    <property type="match status" value="1"/>
</dbReference>
<reference evidence="3 4" key="1">
    <citation type="submission" date="2017-11" db="EMBL/GenBank/DDBJ databases">
        <title>De novo assembly and phasing of dikaryotic genomes from two isolates of Puccinia coronata f. sp. avenae, the causal agent of oat crown rust.</title>
        <authorList>
            <person name="Miller M.E."/>
            <person name="Zhang Y."/>
            <person name="Omidvar V."/>
            <person name="Sperschneider J."/>
            <person name="Schwessinger B."/>
            <person name="Raley C."/>
            <person name="Palmer J.M."/>
            <person name="Garnica D."/>
            <person name="Upadhyaya N."/>
            <person name="Rathjen J."/>
            <person name="Taylor J.M."/>
            <person name="Park R.F."/>
            <person name="Dodds P.N."/>
            <person name="Hirsch C.D."/>
            <person name="Kianian S.F."/>
            <person name="Figueroa M."/>
        </authorList>
    </citation>
    <scope>NUCLEOTIDE SEQUENCE [LARGE SCALE GENOMIC DNA]</scope>
    <source>
        <strain evidence="3">12SD80</strain>
    </source>
</reference>
<evidence type="ECO:0000259" key="2">
    <source>
        <dbReference type="PROSITE" id="PS50878"/>
    </source>
</evidence>
<dbReference type="AlphaFoldDB" id="A0A2N5SFE2"/>
<dbReference type="EMBL" id="PGCI01000903">
    <property type="protein sequence ID" value="PLW11943.1"/>
    <property type="molecule type" value="Genomic_DNA"/>
</dbReference>
<dbReference type="PANTHER" id="PTHR24559">
    <property type="entry name" value="TRANSPOSON TY3-I GAG-POL POLYPROTEIN"/>
    <property type="match status" value="1"/>
</dbReference>
<dbReference type="Gene3D" id="3.30.70.270">
    <property type="match status" value="2"/>
</dbReference>
<proteinExistence type="predicted"/>
<gene>
    <name evidence="3" type="ORF">PCASD_23815</name>
</gene>
<dbReference type="InterPro" id="IPR053134">
    <property type="entry name" value="RNA-dir_DNA_polymerase"/>
</dbReference>
<dbReference type="SUPFAM" id="SSF56672">
    <property type="entry name" value="DNA/RNA polymerases"/>
    <property type="match status" value="1"/>
</dbReference>
<dbReference type="PROSITE" id="PS50878">
    <property type="entry name" value="RT_POL"/>
    <property type="match status" value="1"/>
</dbReference>
<protein>
    <recommendedName>
        <fullName evidence="2">Reverse transcriptase domain-containing protein</fullName>
    </recommendedName>
</protein>
<feature type="region of interest" description="Disordered" evidence="1">
    <location>
        <begin position="1"/>
        <end position="32"/>
    </location>
</feature>
<evidence type="ECO:0000313" key="3">
    <source>
        <dbReference type="EMBL" id="PLW11943.1"/>
    </source>
</evidence>
<accession>A0A2N5SFE2</accession>
<dbReference type="InterPro" id="IPR043128">
    <property type="entry name" value="Rev_trsase/Diguanyl_cyclase"/>
</dbReference>
<organism evidence="3 4">
    <name type="scientific">Puccinia coronata f. sp. avenae</name>
    <dbReference type="NCBI Taxonomy" id="200324"/>
    <lineage>
        <taxon>Eukaryota</taxon>
        <taxon>Fungi</taxon>
        <taxon>Dikarya</taxon>
        <taxon>Basidiomycota</taxon>
        <taxon>Pucciniomycotina</taxon>
        <taxon>Pucciniomycetes</taxon>
        <taxon>Pucciniales</taxon>
        <taxon>Pucciniaceae</taxon>
        <taxon>Puccinia</taxon>
    </lineage>
</organism>
<sequence length="210" mass="23648">MPVEHSPKPKSSTVEDLPPGGMAPPSDGQRYTKDEIAGMSTAHRSSANTSSDRMGDLTITLQQLLTGKGPHHLGATDGRWKVRLCVDYQKVNSLTKKDRHPLPIIQECFDALRGARFFSKIDLQQGFHQMKIAKGDVPKTAFGTKYGHFEWLVMPFGLVNAPATFQRMMTQILRDFINVFIQVYLDDILIYSASEEEHVLHVQQVLEVLR</sequence>
<name>A0A2N5SFE2_9BASI</name>
<feature type="domain" description="Reverse transcriptase" evidence="2">
    <location>
        <begin position="1"/>
        <end position="210"/>
    </location>
</feature>
<dbReference type="Pfam" id="PF00078">
    <property type="entry name" value="RVT_1"/>
    <property type="match status" value="1"/>
</dbReference>
<dbReference type="InterPro" id="IPR043502">
    <property type="entry name" value="DNA/RNA_pol_sf"/>
</dbReference>
<dbReference type="Proteomes" id="UP000235392">
    <property type="component" value="Unassembled WGS sequence"/>
</dbReference>
<comment type="caution">
    <text evidence="3">The sequence shown here is derived from an EMBL/GenBank/DDBJ whole genome shotgun (WGS) entry which is preliminary data.</text>
</comment>
<evidence type="ECO:0000313" key="4">
    <source>
        <dbReference type="Proteomes" id="UP000235392"/>
    </source>
</evidence>
<evidence type="ECO:0000256" key="1">
    <source>
        <dbReference type="SAM" id="MobiDB-lite"/>
    </source>
</evidence>